<reference evidence="2 3" key="1">
    <citation type="journal article" date="2014" name="PLoS Genet.">
        <title>Phylogenetically driven sequencing of extremely halophilic archaea reveals strategies for static and dynamic osmo-response.</title>
        <authorList>
            <person name="Becker E.A."/>
            <person name="Seitzer P.M."/>
            <person name="Tritt A."/>
            <person name="Larsen D."/>
            <person name="Krusor M."/>
            <person name="Yao A.I."/>
            <person name="Wu D."/>
            <person name="Madern D."/>
            <person name="Eisen J.A."/>
            <person name="Darling A.E."/>
            <person name="Facciotti M.T."/>
        </authorList>
    </citation>
    <scope>NUCLEOTIDE SEQUENCE [LARGE SCALE GENOMIC DNA]</scope>
    <source>
        <strain evidence="2 3">JCM 12255</strain>
    </source>
</reference>
<dbReference type="RefSeq" id="WP_007258893.1">
    <property type="nucleotide sequence ID" value="NZ_AOHZ01000041.1"/>
</dbReference>
<proteinExistence type="predicted"/>
<dbReference type="EMBL" id="AOHZ01000041">
    <property type="protein sequence ID" value="ELY57406.1"/>
    <property type="molecule type" value="Genomic_DNA"/>
</dbReference>
<keyword evidence="3" id="KW-1185">Reference proteome</keyword>
<feature type="transmembrane region" description="Helical" evidence="1">
    <location>
        <begin position="43"/>
        <end position="64"/>
    </location>
</feature>
<dbReference type="eggNOG" id="arCOG11842">
    <property type="taxonomic scope" value="Archaea"/>
</dbReference>
<protein>
    <submittedName>
        <fullName evidence="2">Uncharacterized protein</fullName>
    </submittedName>
</protein>
<evidence type="ECO:0000313" key="3">
    <source>
        <dbReference type="Proteomes" id="UP000011602"/>
    </source>
</evidence>
<evidence type="ECO:0000313" key="2">
    <source>
        <dbReference type="EMBL" id="ELY57406.1"/>
    </source>
</evidence>
<dbReference type="AlphaFoldDB" id="L9X7J6"/>
<accession>L9X7J6</accession>
<comment type="caution">
    <text evidence="2">The sequence shown here is derived from an EMBL/GenBank/DDBJ whole genome shotgun (WGS) entry which is preliminary data.</text>
</comment>
<gene>
    <name evidence="2" type="ORF">C493_07971</name>
</gene>
<keyword evidence="1" id="KW-1133">Transmembrane helix</keyword>
<dbReference type="STRING" id="1227499.C493_07971"/>
<organism evidence="2 3">
    <name type="scientific">Natronolimnohabitans innermongolicus JCM 12255</name>
    <dbReference type="NCBI Taxonomy" id="1227499"/>
    <lineage>
        <taxon>Archaea</taxon>
        <taxon>Methanobacteriati</taxon>
        <taxon>Methanobacteriota</taxon>
        <taxon>Stenosarchaea group</taxon>
        <taxon>Halobacteria</taxon>
        <taxon>Halobacteriales</taxon>
        <taxon>Natrialbaceae</taxon>
        <taxon>Natronolimnohabitans</taxon>
    </lineage>
</organism>
<sequence length="69" mass="7716">MGIGRLPNIRQPTSFFDVFTVTAVSIAVVAIVLTIWRGTIVRIEMGAFIVLIFLWVVWAVTQILERAAK</sequence>
<feature type="transmembrane region" description="Helical" evidence="1">
    <location>
        <begin position="15"/>
        <end position="36"/>
    </location>
</feature>
<keyword evidence="1" id="KW-0812">Transmembrane</keyword>
<name>L9X7J6_9EURY</name>
<keyword evidence="1" id="KW-0472">Membrane</keyword>
<dbReference type="Proteomes" id="UP000011602">
    <property type="component" value="Unassembled WGS sequence"/>
</dbReference>
<evidence type="ECO:0000256" key="1">
    <source>
        <dbReference type="SAM" id="Phobius"/>
    </source>
</evidence>